<dbReference type="InterPro" id="IPR001810">
    <property type="entry name" value="F-box_dom"/>
</dbReference>
<dbReference type="PANTHER" id="PTHR31111">
    <property type="entry name" value="BNAA05G37150D PROTEIN-RELATED"/>
    <property type="match status" value="1"/>
</dbReference>
<dbReference type="EMBL" id="CACVBM020000321">
    <property type="protein sequence ID" value="CAA7017378.1"/>
    <property type="molecule type" value="Genomic_DNA"/>
</dbReference>
<keyword evidence="4" id="KW-1185">Reference proteome</keyword>
<dbReference type="InterPro" id="IPR013187">
    <property type="entry name" value="F-box-assoc_dom_typ3"/>
</dbReference>
<evidence type="ECO:0000313" key="4">
    <source>
        <dbReference type="Proteomes" id="UP000467841"/>
    </source>
</evidence>
<organism evidence="3 4">
    <name type="scientific">Microthlaspi erraticum</name>
    <dbReference type="NCBI Taxonomy" id="1685480"/>
    <lineage>
        <taxon>Eukaryota</taxon>
        <taxon>Viridiplantae</taxon>
        <taxon>Streptophyta</taxon>
        <taxon>Embryophyta</taxon>
        <taxon>Tracheophyta</taxon>
        <taxon>Spermatophyta</taxon>
        <taxon>Magnoliopsida</taxon>
        <taxon>eudicotyledons</taxon>
        <taxon>Gunneridae</taxon>
        <taxon>Pentapetalae</taxon>
        <taxon>rosids</taxon>
        <taxon>malvids</taxon>
        <taxon>Brassicales</taxon>
        <taxon>Brassicaceae</taxon>
        <taxon>Coluteocarpeae</taxon>
        <taxon>Microthlaspi</taxon>
    </lineage>
</organism>
<dbReference type="Pfam" id="PF08268">
    <property type="entry name" value="FBA_3"/>
    <property type="match status" value="1"/>
</dbReference>
<dbReference type="AlphaFoldDB" id="A0A6D2HNM6"/>
<evidence type="ECO:0000259" key="2">
    <source>
        <dbReference type="SMART" id="SM00256"/>
    </source>
</evidence>
<evidence type="ECO:0000256" key="1">
    <source>
        <dbReference type="SAM" id="MobiDB-lite"/>
    </source>
</evidence>
<accession>A0A6D2HNM6</accession>
<dbReference type="CDD" id="cd22157">
    <property type="entry name" value="F-box_AtFBW1-like"/>
    <property type="match status" value="1"/>
</dbReference>
<reference evidence="3" key="1">
    <citation type="submission" date="2020-01" db="EMBL/GenBank/DDBJ databases">
        <authorList>
            <person name="Mishra B."/>
        </authorList>
    </citation>
    <scope>NUCLEOTIDE SEQUENCE [LARGE SCALE GENOMIC DNA]</scope>
</reference>
<dbReference type="InterPro" id="IPR036047">
    <property type="entry name" value="F-box-like_dom_sf"/>
</dbReference>
<dbReference type="NCBIfam" id="TIGR01640">
    <property type="entry name" value="F_box_assoc_1"/>
    <property type="match status" value="1"/>
</dbReference>
<gene>
    <name evidence="3" type="ORF">MERR_LOCUS4613</name>
</gene>
<sequence length="417" mass="47069">MSRFPENQKKLKLESTREDNESDKKEDPPIPFEVLEAEILTRLPAKSVMRSRCVSKMWSSIIRSQRFTDSYYAMSSATRSRFIVTFSNQVINLRRDPRHLFIFSGEESSSSSAAANLDMTIPSLNLNYLAKCPSVHGLVACCNLTKFTICNPGTRQVLTIPCNGFITSLGYDPVDDQFKALTMVTTPSNDRGFIVHEVVRLGGQGGGSRVKVTSPSYRPLTDALCFNGFVYCPAWAPRQSMNTVIVCFDVRNETISFITTPPDVLLWQSHTSLIEYKGKLASVVPHQDPLSGIRGFDLWMLDDVDKPEWSMQSFVLPYVLVHVTSPGTNKAGEIIFAPRKLSHGPEPFFYLFYYNVETKHLRKVRIHGVADDQAFRSRYGIVTDCYVSVSPLHVESIASLKQYSSGLDFCQRYDYLK</sequence>
<protein>
    <recommendedName>
        <fullName evidence="2">F-box domain-containing protein</fullName>
    </recommendedName>
</protein>
<name>A0A6D2HNM6_9BRAS</name>
<evidence type="ECO:0000313" key="3">
    <source>
        <dbReference type="EMBL" id="CAA7017378.1"/>
    </source>
</evidence>
<proteinExistence type="predicted"/>
<comment type="caution">
    <text evidence="3">The sequence shown here is derived from an EMBL/GenBank/DDBJ whole genome shotgun (WGS) entry which is preliminary data.</text>
</comment>
<dbReference type="SMART" id="SM00256">
    <property type="entry name" value="FBOX"/>
    <property type="match status" value="1"/>
</dbReference>
<dbReference type="InterPro" id="IPR017451">
    <property type="entry name" value="F-box-assoc_interact_dom"/>
</dbReference>
<dbReference type="Pfam" id="PF00646">
    <property type="entry name" value="F-box"/>
    <property type="match status" value="1"/>
</dbReference>
<feature type="domain" description="F-box" evidence="2">
    <location>
        <begin position="30"/>
        <end position="71"/>
    </location>
</feature>
<dbReference type="OrthoDB" id="738899at2759"/>
<dbReference type="PANTHER" id="PTHR31111:SF100">
    <property type="entry name" value="F-BOX DOMAIN-CONTAINING PROTEIN"/>
    <property type="match status" value="1"/>
</dbReference>
<dbReference type="Proteomes" id="UP000467841">
    <property type="component" value="Unassembled WGS sequence"/>
</dbReference>
<feature type="region of interest" description="Disordered" evidence="1">
    <location>
        <begin position="1"/>
        <end position="28"/>
    </location>
</feature>
<dbReference type="SUPFAM" id="SSF81383">
    <property type="entry name" value="F-box domain"/>
    <property type="match status" value="1"/>
</dbReference>